<proteinExistence type="predicted"/>
<keyword evidence="2" id="KW-1185">Reference proteome</keyword>
<protein>
    <submittedName>
        <fullName evidence="1">Uncharacterized protein</fullName>
    </submittedName>
</protein>
<dbReference type="EMBL" id="JADFTS010000006">
    <property type="protein sequence ID" value="KAF9602986.1"/>
    <property type="molecule type" value="Genomic_DNA"/>
</dbReference>
<organism evidence="1 2">
    <name type="scientific">Coptis chinensis</name>
    <dbReference type="NCBI Taxonomy" id="261450"/>
    <lineage>
        <taxon>Eukaryota</taxon>
        <taxon>Viridiplantae</taxon>
        <taxon>Streptophyta</taxon>
        <taxon>Embryophyta</taxon>
        <taxon>Tracheophyta</taxon>
        <taxon>Spermatophyta</taxon>
        <taxon>Magnoliopsida</taxon>
        <taxon>Ranunculales</taxon>
        <taxon>Ranunculaceae</taxon>
        <taxon>Coptidoideae</taxon>
        <taxon>Coptis</taxon>
    </lineage>
</organism>
<evidence type="ECO:0000313" key="2">
    <source>
        <dbReference type="Proteomes" id="UP000631114"/>
    </source>
</evidence>
<name>A0A835HNP2_9MAGN</name>
<sequence length="95" mass="11311">MVFTFLKWKEQMGKKDLKRKERSKGSEMSYLHKLNREILLLEAPRVGRFKFFFLWLMRSRLELKNLIEKQHTAVATYCNSVILLSLGKKVPLKPV</sequence>
<gene>
    <name evidence="1" type="ORF">IFM89_033284</name>
</gene>
<reference evidence="1 2" key="1">
    <citation type="submission" date="2020-10" db="EMBL/GenBank/DDBJ databases">
        <title>The Coptis chinensis genome and diversification of protoberbering-type alkaloids.</title>
        <authorList>
            <person name="Wang B."/>
            <person name="Shu S."/>
            <person name="Song C."/>
            <person name="Liu Y."/>
        </authorList>
    </citation>
    <scope>NUCLEOTIDE SEQUENCE [LARGE SCALE GENOMIC DNA]</scope>
    <source>
        <strain evidence="1">HL-2020</strain>
        <tissue evidence="1">Leaf</tissue>
    </source>
</reference>
<accession>A0A835HNP2</accession>
<dbReference type="Proteomes" id="UP000631114">
    <property type="component" value="Unassembled WGS sequence"/>
</dbReference>
<dbReference type="AlphaFoldDB" id="A0A835HNP2"/>
<evidence type="ECO:0000313" key="1">
    <source>
        <dbReference type="EMBL" id="KAF9602986.1"/>
    </source>
</evidence>
<comment type="caution">
    <text evidence="1">The sequence shown here is derived from an EMBL/GenBank/DDBJ whole genome shotgun (WGS) entry which is preliminary data.</text>
</comment>